<dbReference type="EMBL" id="CP097119">
    <property type="protein sequence ID" value="USS89580.1"/>
    <property type="molecule type" value="Genomic_DNA"/>
</dbReference>
<dbReference type="RefSeq" id="WP_252767130.1">
    <property type="nucleotide sequence ID" value="NZ_CP097119.1"/>
</dbReference>
<dbReference type="NCBIfam" id="TIGR00406">
    <property type="entry name" value="prmA"/>
    <property type="match status" value="1"/>
</dbReference>
<accession>A0A9Q8ZUD9</accession>
<keyword evidence="2 6" id="KW-0963">Cytoplasm</keyword>
<evidence type="ECO:0000313" key="8">
    <source>
        <dbReference type="Proteomes" id="UP001055911"/>
    </source>
</evidence>
<dbReference type="PANTHER" id="PTHR43648:SF1">
    <property type="entry name" value="ELECTRON TRANSFER FLAVOPROTEIN BETA SUBUNIT LYSINE METHYLTRANSFERASE"/>
    <property type="match status" value="1"/>
</dbReference>
<comment type="catalytic activity">
    <reaction evidence="6">
        <text>L-lysyl-[protein] + 3 S-adenosyl-L-methionine = N(6),N(6),N(6)-trimethyl-L-lysyl-[protein] + 3 S-adenosyl-L-homocysteine + 3 H(+)</text>
        <dbReference type="Rhea" id="RHEA:54192"/>
        <dbReference type="Rhea" id="RHEA-COMP:9752"/>
        <dbReference type="Rhea" id="RHEA-COMP:13826"/>
        <dbReference type="ChEBI" id="CHEBI:15378"/>
        <dbReference type="ChEBI" id="CHEBI:29969"/>
        <dbReference type="ChEBI" id="CHEBI:57856"/>
        <dbReference type="ChEBI" id="CHEBI:59789"/>
        <dbReference type="ChEBI" id="CHEBI:61961"/>
    </reaction>
</comment>
<dbReference type="InterPro" id="IPR029063">
    <property type="entry name" value="SAM-dependent_MTases_sf"/>
</dbReference>
<organism evidence="7 8">
    <name type="scientific">Fructilactobacillus cliffordii</name>
    <dbReference type="NCBI Taxonomy" id="2940299"/>
    <lineage>
        <taxon>Bacteria</taxon>
        <taxon>Bacillati</taxon>
        <taxon>Bacillota</taxon>
        <taxon>Bacilli</taxon>
        <taxon>Lactobacillales</taxon>
        <taxon>Lactobacillaceae</taxon>
        <taxon>Fructilactobacillus</taxon>
    </lineage>
</organism>
<evidence type="ECO:0000256" key="1">
    <source>
        <dbReference type="ARBA" id="ARBA00009741"/>
    </source>
</evidence>
<feature type="binding site" evidence="6">
    <location>
        <position position="161"/>
    </location>
    <ligand>
        <name>S-adenosyl-L-methionine</name>
        <dbReference type="ChEBI" id="CHEBI:59789"/>
    </ligand>
</feature>
<dbReference type="SUPFAM" id="SSF53335">
    <property type="entry name" value="S-adenosyl-L-methionine-dependent methyltransferases"/>
    <property type="match status" value="1"/>
</dbReference>
<keyword evidence="5 6" id="KW-0949">S-adenosyl-L-methionine</keyword>
<keyword evidence="8" id="KW-1185">Reference proteome</keyword>
<dbReference type="HAMAP" id="MF_00735">
    <property type="entry name" value="Methyltr_PrmA"/>
    <property type="match status" value="1"/>
</dbReference>
<evidence type="ECO:0000313" key="7">
    <source>
        <dbReference type="EMBL" id="USS89580.1"/>
    </source>
</evidence>
<dbReference type="Gene3D" id="3.40.50.150">
    <property type="entry name" value="Vaccinia Virus protein VP39"/>
    <property type="match status" value="1"/>
</dbReference>
<protein>
    <recommendedName>
        <fullName evidence="6">Ribosomal protein L11 methyltransferase</fullName>
        <shortName evidence="6">L11 Mtase</shortName>
        <ecNumber evidence="6">2.1.1.-</ecNumber>
    </recommendedName>
</protein>
<keyword evidence="4 6" id="KW-0808">Transferase</keyword>
<evidence type="ECO:0000256" key="3">
    <source>
        <dbReference type="ARBA" id="ARBA00022603"/>
    </source>
</evidence>
<dbReference type="CDD" id="cd02440">
    <property type="entry name" value="AdoMet_MTases"/>
    <property type="match status" value="1"/>
</dbReference>
<dbReference type="GO" id="GO:0005840">
    <property type="term" value="C:ribosome"/>
    <property type="evidence" value="ECO:0007669"/>
    <property type="project" value="UniProtKB-KW"/>
</dbReference>
<keyword evidence="3 6" id="KW-0489">Methyltransferase</keyword>
<comment type="function">
    <text evidence="6">Methylates ribosomal protein L11.</text>
</comment>
<dbReference type="InterPro" id="IPR004498">
    <property type="entry name" value="Ribosomal_PrmA_MeTrfase"/>
</dbReference>
<feature type="binding site" evidence="6">
    <location>
        <position position="140"/>
    </location>
    <ligand>
        <name>S-adenosyl-L-methionine</name>
        <dbReference type="ChEBI" id="CHEBI:59789"/>
    </ligand>
</feature>
<keyword evidence="7" id="KW-0689">Ribosomal protein</keyword>
<evidence type="ECO:0000256" key="2">
    <source>
        <dbReference type="ARBA" id="ARBA00022490"/>
    </source>
</evidence>
<dbReference type="PANTHER" id="PTHR43648">
    <property type="entry name" value="ELECTRON TRANSFER FLAVOPROTEIN BETA SUBUNIT LYSINE METHYLTRANSFERASE"/>
    <property type="match status" value="1"/>
</dbReference>
<dbReference type="Pfam" id="PF06325">
    <property type="entry name" value="PrmA"/>
    <property type="match status" value="1"/>
</dbReference>
<evidence type="ECO:0000256" key="4">
    <source>
        <dbReference type="ARBA" id="ARBA00022679"/>
    </source>
</evidence>
<dbReference type="GO" id="GO:0032259">
    <property type="term" value="P:methylation"/>
    <property type="evidence" value="ECO:0007669"/>
    <property type="project" value="UniProtKB-KW"/>
</dbReference>
<dbReference type="EC" id="2.1.1.-" evidence="6"/>
<comment type="subcellular location">
    <subcellularLocation>
        <location evidence="6">Cytoplasm</location>
    </subcellularLocation>
</comment>
<gene>
    <name evidence="6 7" type="primary">prmA</name>
    <name evidence="7" type="ORF">M3M40_01985</name>
</gene>
<keyword evidence="7" id="KW-0687">Ribonucleoprotein</keyword>
<dbReference type="InterPro" id="IPR050078">
    <property type="entry name" value="Ribosomal_L11_MeTrfase_PrmA"/>
</dbReference>
<name>A0A9Q8ZUD9_9LACO</name>
<sequence length="292" mass="32030">MKLTEVRITTTNESEEAVSNLLITAGAQGIQLDDQLPGDQVAVITYVTEDINLAVFIKQVEEGLSHFTEYGLNAGVATIETRPVDEQWTTEWEQYYHAERITRYLTVVPNWEDYQPAQTDQKVIRLDPGMAFGTGTHPTTKMSLQALETTLRGEETLFDVGTGSGVLSIGARLLGAKSIRAWDNDPVAVEAAQKNLAMNLGMEDIQVSQNSLLTGIDGTADVIVANMLAEVLLPLIPQVPTHLRNHGHLILAGIYVDQLPKIQAQLAEQQLMAEQIMTVGNWRAVIATQKGQ</sequence>
<comment type="similarity">
    <text evidence="1 6">Belongs to the methyltransferase superfamily. PrmA family.</text>
</comment>
<reference evidence="7" key="1">
    <citation type="submission" date="2022-05" db="EMBL/GenBank/DDBJ databases">
        <authorList>
            <person name="Oliphant S.A."/>
            <person name="Watson-Haigh N.S."/>
            <person name="Sumby K.M."/>
            <person name="Gardner J.M."/>
            <person name="Jiranek V."/>
        </authorList>
    </citation>
    <scope>NUCLEOTIDE SEQUENCE</scope>
    <source>
        <strain evidence="7">KI4_B1</strain>
    </source>
</reference>
<dbReference type="GO" id="GO:0008276">
    <property type="term" value="F:protein methyltransferase activity"/>
    <property type="evidence" value="ECO:0007669"/>
    <property type="project" value="UniProtKB-UniRule"/>
</dbReference>
<proteinExistence type="inferred from homology"/>
<dbReference type="GO" id="GO:0005737">
    <property type="term" value="C:cytoplasm"/>
    <property type="evidence" value="ECO:0007669"/>
    <property type="project" value="UniProtKB-SubCell"/>
</dbReference>
<evidence type="ECO:0000256" key="6">
    <source>
        <dbReference type="HAMAP-Rule" id="MF_00735"/>
    </source>
</evidence>
<dbReference type="AlphaFoldDB" id="A0A9Q8ZUD9"/>
<dbReference type="Proteomes" id="UP001055911">
    <property type="component" value="Chromosome"/>
</dbReference>
<dbReference type="PIRSF" id="PIRSF000401">
    <property type="entry name" value="RPL11_MTase"/>
    <property type="match status" value="1"/>
</dbReference>
<feature type="binding site" evidence="6">
    <location>
        <position position="183"/>
    </location>
    <ligand>
        <name>S-adenosyl-L-methionine</name>
        <dbReference type="ChEBI" id="CHEBI:59789"/>
    </ligand>
</feature>
<feature type="binding site" evidence="6">
    <location>
        <position position="226"/>
    </location>
    <ligand>
        <name>S-adenosyl-L-methionine</name>
        <dbReference type="ChEBI" id="CHEBI:59789"/>
    </ligand>
</feature>
<evidence type="ECO:0000256" key="5">
    <source>
        <dbReference type="ARBA" id="ARBA00022691"/>
    </source>
</evidence>